<evidence type="ECO:0000313" key="3">
    <source>
        <dbReference type="Proteomes" id="UP000001055"/>
    </source>
</evidence>
<dbReference type="AlphaFoldDB" id="Q0V5W3"/>
<accession>Q0V5W3</accession>
<gene>
    <name evidence="2" type="ORF">SNOG_00601</name>
</gene>
<dbReference type="HOGENOM" id="CLU_2224153_0_0_1"/>
<dbReference type="EMBL" id="CH445325">
    <property type="protein sequence ID" value="EAT92096.1"/>
    <property type="molecule type" value="Genomic_DNA"/>
</dbReference>
<evidence type="ECO:0000256" key="1">
    <source>
        <dbReference type="SAM" id="MobiDB-lite"/>
    </source>
</evidence>
<dbReference type="InParanoid" id="Q0V5W3"/>
<proteinExistence type="predicted"/>
<sequence>MGYRRLRHETSVPPGRPSPTSCTGPPIPAGTTLASPRRSAVHIETSFTAFPTPPQRSSRADWVAACRRERPITSLRPSPLPCTLTAHSTPPPARQRTVFLARLQPS</sequence>
<dbReference type="RefSeq" id="XP_001791282.1">
    <property type="nucleotide sequence ID" value="XM_001791230.1"/>
</dbReference>
<organism evidence="2 3">
    <name type="scientific">Phaeosphaeria nodorum (strain SN15 / ATCC MYA-4574 / FGSC 10173)</name>
    <name type="common">Glume blotch fungus</name>
    <name type="synonym">Parastagonospora nodorum</name>
    <dbReference type="NCBI Taxonomy" id="321614"/>
    <lineage>
        <taxon>Eukaryota</taxon>
        <taxon>Fungi</taxon>
        <taxon>Dikarya</taxon>
        <taxon>Ascomycota</taxon>
        <taxon>Pezizomycotina</taxon>
        <taxon>Dothideomycetes</taxon>
        <taxon>Pleosporomycetidae</taxon>
        <taxon>Pleosporales</taxon>
        <taxon>Pleosporineae</taxon>
        <taxon>Phaeosphaeriaceae</taxon>
        <taxon>Parastagonospora</taxon>
    </lineage>
</organism>
<reference evidence="3" key="1">
    <citation type="journal article" date="2007" name="Plant Cell">
        <title>Dothideomycete-plant interactions illuminated by genome sequencing and EST analysis of the wheat pathogen Stagonospora nodorum.</title>
        <authorList>
            <person name="Hane J.K."/>
            <person name="Lowe R.G."/>
            <person name="Solomon P.S."/>
            <person name="Tan K.C."/>
            <person name="Schoch C.L."/>
            <person name="Spatafora J.W."/>
            <person name="Crous P.W."/>
            <person name="Kodira C."/>
            <person name="Birren B.W."/>
            <person name="Galagan J.E."/>
            <person name="Torriani S.F."/>
            <person name="McDonald B.A."/>
            <person name="Oliver R.P."/>
        </authorList>
    </citation>
    <scope>NUCLEOTIDE SEQUENCE [LARGE SCALE GENOMIC DNA]</scope>
    <source>
        <strain evidence="3">SN15 / ATCC MYA-4574 / FGSC 10173</strain>
    </source>
</reference>
<feature type="region of interest" description="Disordered" evidence="1">
    <location>
        <begin position="1"/>
        <end position="36"/>
    </location>
</feature>
<protein>
    <submittedName>
        <fullName evidence="2">Uncharacterized protein</fullName>
    </submittedName>
</protein>
<dbReference type="KEGG" id="pno:SNOG_00601"/>
<dbReference type="Proteomes" id="UP000001055">
    <property type="component" value="Unassembled WGS sequence"/>
</dbReference>
<name>Q0V5W3_PHANO</name>
<evidence type="ECO:0000313" key="2">
    <source>
        <dbReference type="EMBL" id="EAT92096.1"/>
    </source>
</evidence>
<dbReference type="GeneID" id="5967609"/>